<comment type="caution">
    <text evidence="2">The sequence shown here is derived from an EMBL/GenBank/DDBJ whole genome shotgun (WGS) entry which is preliminary data.</text>
</comment>
<dbReference type="Gene3D" id="1.20.5.340">
    <property type="match status" value="1"/>
</dbReference>
<protein>
    <submittedName>
        <fullName evidence="2">Uncharacterized protein</fullName>
    </submittedName>
</protein>
<proteinExistence type="predicted"/>
<organism evidence="2 3">
    <name type="scientific">Prorocentrum cordatum</name>
    <dbReference type="NCBI Taxonomy" id="2364126"/>
    <lineage>
        <taxon>Eukaryota</taxon>
        <taxon>Sar</taxon>
        <taxon>Alveolata</taxon>
        <taxon>Dinophyceae</taxon>
        <taxon>Prorocentrales</taxon>
        <taxon>Prorocentraceae</taxon>
        <taxon>Prorocentrum</taxon>
    </lineage>
</organism>
<keyword evidence="1" id="KW-0175">Coiled coil</keyword>
<evidence type="ECO:0000313" key="2">
    <source>
        <dbReference type="EMBL" id="CAK0903174.1"/>
    </source>
</evidence>
<accession>A0ABN9XWX2</accession>
<evidence type="ECO:0000256" key="1">
    <source>
        <dbReference type="SAM" id="Coils"/>
    </source>
</evidence>
<sequence>MALEYPVPEHAPETVVVGWGATAHRCNAPWFSWEAEHGMCACIACSHSYANKKVWVSSSNHLGSKHQNQVINWRAEQCRRQVYQKGWFKTTTIEENPEYRWAWSPEYQKKMTEAAQALLEQRGEQSIDLHKLNEKIDELGEKVNDMTHLQKLYETIAALGEKMDALQNAADKTQTDREVLSAKLDRLVKTIGTLQQNIDTKLSVGVV</sequence>
<gene>
    <name evidence="2" type="ORF">PCOR1329_LOCUS79552</name>
</gene>
<name>A0ABN9XWX2_9DINO</name>
<dbReference type="Proteomes" id="UP001189429">
    <property type="component" value="Unassembled WGS sequence"/>
</dbReference>
<feature type="non-terminal residue" evidence="2">
    <location>
        <position position="207"/>
    </location>
</feature>
<dbReference type="EMBL" id="CAUYUJ010021176">
    <property type="protein sequence ID" value="CAK0903174.1"/>
    <property type="molecule type" value="Genomic_DNA"/>
</dbReference>
<keyword evidence="3" id="KW-1185">Reference proteome</keyword>
<feature type="coiled-coil region" evidence="1">
    <location>
        <begin position="129"/>
        <end position="183"/>
    </location>
</feature>
<evidence type="ECO:0000313" key="3">
    <source>
        <dbReference type="Proteomes" id="UP001189429"/>
    </source>
</evidence>
<reference evidence="2" key="1">
    <citation type="submission" date="2023-10" db="EMBL/GenBank/DDBJ databases">
        <authorList>
            <person name="Chen Y."/>
            <person name="Shah S."/>
            <person name="Dougan E. K."/>
            <person name="Thang M."/>
            <person name="Chan C."/>
        </authorList>
    </citation>
    <scope>NUCLEOTIDE SEQUENCE [LARGE SCALE GENOMIC DNA]</scope>
</reference>